<dbReference type="CDD" id="cd00093">
    <property type="entry name" value="HTH_XRE"/>
    <property type="match status" value="1"/>
</dbReference>
<dbReference type="Pfam" id="PF18765">
    <property type="entry name" value="Polbeta"/>
    <property type="match status" value="1"/>
</dbReference>
<reference evidence="4" key="1">
    <citation type="journal article" date="2019" name="Int. J. Syst. Evol. Microbiol.">
        <title>The Global Catalogue of Microorganisms (GCM) 10K type strain sequencing project: providing services to taxonomists for standard genome sequencing and annotation.</title>
        <authorList>
            <consortium name="The Broad Institute Genomics Platform"/>
            <consortium name="The Broad Institute Genome Sequencing Center for Infectious Disease"/>
            <person name="Wu L."/>
            <person name="Ma J."/>
        </authorList>
    </citation>
    <scope>NUCLEOTIDE SEQUENCE [LARGE SCALE GENOMIC DNA]</scope>
    <source>
        <strain evidence="4">KCTC 19812</strain>
    </source>
</reference>
<comment type="caution">
    <text evidence="3">The sequence shown here is derived from an EMBL/GenBank/DDBJ whole genome shotgun (WGS) entry which is preliminary data.</text>
</comment>
<keyword evidence="4" id="KW-1185">Reference proteome</keyword>
<dbReference type="CDD" id="cd05403">
    <property type="entry name" value="NT_KNTase_like"/>
    <property type="match status" value="1"/>
</dbReference>
<dbReference type="InterPro" id="IPR041633">
    <property type="entry name" value="Polbeta"/>
</dbReference>
<gene>
    <name evidence="3" type="ORF">ACFSKV_19320</name>
</gene>
<dbReference type="SUPFAM" id="SSF47413">
    <property type="entry name" value="lambda repressor-like DNA-binding domains"/>
    <property type="match status" value="1"/>
</dbReference>
<protein>
    <submittedName>
        <fullName evidence="3">Helix-turn-helix domain-containing protein</fullName>
    </submittedName>
</protein>
<dbReference type="Gene3D" id="3.30.460.10">
    <property type="entry name" value="Beta Polymerase, domain 2"/>
    <property type="match status" value="1"/>
</dbReference>
<dbReference type="Pfam" id="PF01381">
    <property type="entry name" value="HTH_3"/>
    <property type="match status" value="1"/>
</dbReference>
<dbReference type="InterPro" id="IPR050807">
    <property type="entry name" value="TransReg_Diox_bact_type"/>
</dbReference>
<name>A0ABW5BGN4_9BACT</name>
<evidence type="ECO:0000313" key="4">
    <source>
        <dbReference type="Proteomes" id="UP001597414"/>
    </source>
</evidence>
<organism evidence="3 4">
    <name type="scientific">Shivajiella indica</name>
    <dbReference type="NCBI Taxonomy" id="872115"/>
    <lineage>
        <taxon>Bacteria</taxon>
        <taxon>Pseudomonadati</taxon>
        <taxon>Bacteroidota</taxon>
        <taxon>Cytophagia</taxon>
        <taxon>Cytophagales</taxon>
        <taxon>Cyclobacteriaceae</taxon>
        <taxon>Shivajiella</taxon>
    </lineage>
</organism>
<proteinExistence type="predicted"/>
<accession>A0ABW5BGN4</accession>
<dbReference type="PANTHER" id="PTHR46797">
    <property type="entry name" value="HTH-TYPE TRANSCRIPTIONAL REGULATOR"/>
    <property type="match status" value="1"/>
</dbReference>
<evidence type="ECO:0000259" key="2">
    <source>
        <dbReference type="PROSITE" id="PS50943"/>
    </source>
</evidence>
<evidence type="ECO:0000256" key="1">
    <source>
        <dbReference type="ARBA" id="ARBA00023125"/>
    </source>
</evidence>
<dbReference type="SMART" id="SM00530">
    <property type="entry name" value="HTH_XRE"/>
    <property type="match status" value="1"/>
</dbReference>
<dbReference type="InterPro" id="IPR001387">
    <property type="entry name" value="Cro/C1-type_HTH"/>
</dbReference>
<dbReference type="InterPro" id="IPR043519">
    <property type="entry name" value="NT_sf"/>
</dbReference>
<feature type="domain" description="HTH cro/C1-type" evidence="2">
    <location>
        <begin position="8"/>
        <end position="62"/>
    </location>
</feature>
<dbReference type="SUPFAM" id="SSF81301">
    <property type="entry name" value="Nucleotidyltransferase"/>
    <property type="match status" value="1"/>
</dbReference>
<dbReference type="EMBL" id="JBHUIV010000034">
    <property type="protein sequence ID" value="MFD2203735.1"/>
    <property type="molecule type" value="Genomic_DNA"/>
</dbReference>
<keyword evidence="1" id="KW-0238">DNA-binding</keyword>
<sequence>MDYFGELIRELRKSRKLSLKQVSGVLEIDQGLLSKIERGKRNATKAQVIKLASFFNVAESDLLVKWMSDKLLYQINGEMLGREALSVAEEKAAYIPSLFYEKKEVEQAICNELANFSKVKKAWIFGSFTREDNISPNDVDLAIEAEEDTSYFDLADIKFVLERLLQMPVDIGFYDSIDSVASQEIKKDLRLIYER</sequence>
<dbReference type="PROSITE" id="PS50943">
    <property type="entry name" value="HTH_CROC1"/>
    <property type="match status" value="1"/>
</dbReference>
<dbReference type="PANTHER" id="PTHR46797:SF1">
    <property type="entry name" value="METHYLPHOSPHONATE SYNTHASE"/>
    <property type="match status" value="1"/>
</dbReference>
<dbReference type="InterPro" id="IPR010982">
    <property type="entry name" value="Lambda_DNA-bd_dom_sf"/>
</dbReference>
<dbReference type="Proteomes" id="UP001597414">
    <property type="component" value="Unassembled WGS sequence"/>
</dbReference>
<dbReference type="Gene3D" id="1.10.260.40">
    <property type="entry name" value="lambda repressor-like DNA-binding domains"/>
    <property type="match status" value="1"/>
</dbReference>
<evidence type="ECO:0000313" key="3">
    <source>
        <dbReference type="EMBL" id="MFD2203735.1"/>
    </source>
</evidence>
<dbReference type="RefSeq" id="WP_380806646.1">
    <property type="nucleotide sequence ID" value="NZ_JBHUIV010000034.1"/>
</dbReference>